<keyword evidence="4 9" id="KW-0863">Zinc-finger</keyword>
<evidence type="ECO:0000256" key="5">
    <source>
        <dbReference type="ARBA" id="ARBA00022833"/>
    </source>
</evidence>
<dbReference type="AlphaFoldDB" id="A0A7C8YG80"/>
<feature type="domain" description="B box-type" evidence="11">
    <location>
        <begin position="53"/>
        <end position="100"/>
    </location>
</feature>
<dbReference type="GO" id="GO:0006355">
    <property type="term" value="P:regulation of DNA-templated transcription"/>
    <property type="evidence" value="ECO:0007669"/>
    <property type="project" value="TreeGrafter"/>
</dbReference>
<evidence type="ECO:0000256" key="1">
    <source>
        <dbReference type="ARBA" id="ARBA00004123"/>
    </source>
</evidence>
<keyword evidence="2" id="KW-0479">Metal-binding</keyword>
<dbReference type="EMBL" id="GISG01017437">
    <property type="protein sequence ID" value="MBA4617676.1"/>
    <property type="molecule type" value="Transcribed_RNA"/>
</dbReference>
<accession>A0A7C8YG80</accession>
<keyword evidence="8" id="KW-0539">Nucleus</keyword>
<keyword evidence="6" id="KW-0805">Transcription regulation</keyword>
<evidence type="ECO:0000313" key="12">
    <source>
        <dbReference type="EMBL" id="MBA4617676.1"/>
    </source>
</evidence>
<sequence length="309" mass="33992">MKIQCDVCTKKEASIFCSADEAALCDICDQRVHHANKLASKHERFSLLYPCPSLAPLCDICQEKKAYVFCQQDRAILCRECEVQIHTANEHTQKHNRFLLTGIKLSAISTDNNNSPSIKNGGDPVPDFKPTKKPTSVSSEISPVSSSINGGSTPPISSGNYQQLSCGGSTSSISEYLIEMLPGWHFEDFFLDSVCKNGSKNDMEGGEDMMSFWDVDFDKQLTSSSPSENLGLRVPQAPAKTTVSFGQAANFQNENGLVLVNQMQGAKQHETSVNAGSKLSRKWKKDDGFTVPQIIQSVGANNKRPRTFW</sequence>
<dbReference type="GO" id="GO:0009640">
    <property type="term" value="P:photomorphogenesis"/>
    <property type="evidence" value="ECO:0007669"/>
    <property type="project" value="TreeGrafter"/>
</dbReference>
<dbReference type="InterPro" id="IPR049808">
    <property type="entry name" value="CONSTANS-like_Bbox1"/>
</dbReference>
<reference evidence="12" key="1">
    <citation type="journal article" date="2013" name="J. Plant Res.">
        <title>Effect of fungi and light on seed germination of three Opuntia species from semiarid lands of central Mexico.</title>
        <authorList>
            <person name="Delgado-Sanchez P."/>
            <person name="Jimenez-Bremont J.F."/>
            <person name="Guerrero-Gonzalez Mde L."/>
            <person name="Flores J."/>
        </authorList>
    </citation>
    <scope>NUCLEOTIDE SEQUENCE</scope>
    <source>
        <tissue evidence="12">Cladode</tissue>
    </source>
</reference>
<dbReference type="Pfam" id="PF00643">
    <property type="entry name" value="zf-B_box"/>
    <property type="match status" value="2"/>
</dbReference>
<organism evidence="12">
    <name type="scientific">Opuntia streptacantha</name>
    <name type="common">Prickly pear cactus</name>
    <name type="synonym">Opuntia cardona</name>
    <dbReference type="NCBI Taxonomy" id="393608"/>
    <lineage>
        <taxon>Eukaryota</taxon>
        <taxon>Viridiplantae</taxon>
        <taxon>Streptophyta</taxon>
        <taxon>Embryophyta</taxon>
        <taxon>Tracheophyta</taxon>
        <taxon>Spermatophyta</taxon>
        <taxon>Magnoliopsida</taxon>
        <taxon>eudicotyledons</taxon>
        <taxon>Gunneridae</taxon>
        <taxon>Pentapetalae</taxon>
        <taxon>Caryophyllales</taxon>
        <taxon>Cactineae</taxon>
        <taxon>Cactaceae</taxon>
        <taxon>Opuntioideae</taxon>
        <taxon>Opuntia</taxon>
    </lineage>
</organism>
<dbReference type="PANTHER" id="PTHR31832">
    <property type="entry name" value="B-BOX ZINC FINGER PROTEIN 22"/>
    <property type="match status" value="1"/>
</dbReference>
<dbReference type="PANTHER" id="PTHR31832:SF52">
    <property type="entry name" value="B-BOX ZINC FINGER PROTEIN 21"/>
    <property type="match status" value="1"/>
</dbReference>
<dbReference type="GO" id="GO:0000976">
    <property type="term" value="F:transcription cis-regulatory region binding"/>
    <property type="evidence" value="ECO:0007669"/>
    <property type="project" value="UniProtKB-ARBA"/>
</dbReference>
<evidence type="ECO:0000256" key="9">
    <source>
        <dbReference type="PROSITE-ProRule" id="PRU00024"/>
    </source>
</evidence>
<evidence type="ECO:0000256" key="4">
    <source>
        <dbReference type="ARBA" id="ARBA00022771"/>
    </source>
</evidence>
<name>A0A7C8YG80_OPUST</name>
<dbReference type="CDD" id="cd19821">
    <property type="entry name" value="Bbox1_BBX-like"/>
    <property type="match status" value="2"/>
</dbReference>
<keyword evidence="7" id="KW-0804">Transcription</keyword>
<dbReference type="InterPro" id="IPR051979">
    <property type="entry name" value="B-box_zinc_finger"/>
</dbReference>
<evidence type="ECO:0000256" key="10">
    <source>
        <dbReference type="SAM" id="MobiDB-lite"/>
    </source>
</evidence>
<evidence type="ECO:0000256" key="3">
    <source>
        <dbReference type="ARBA" id="ARBA00022737"/>
    </source>
</evidence>
<evidence type="ECO:0000256" key="7">
    <source>
        <dbReference type="ARBA" id="ARBA00023163"/>
    </source>
</evidence>
<feature type="region of interest" description="Disordered" evidence="10">
    <location>
        <begin position="111"/>
        <end position="154"/>
    </location>
</feature>
<dbReference type="GO" id="GO:0008270">
    <property type="term" value="F:zinc ion binding"/>
    <property type="evidence" value="ECO:0007669"/>
    <property type="project" value="UniProtKB-KW"/>
</dbReference>
<dbReference type="FunFam" id="3.30.160.60:FF:000856">
    <property type="entry name" value="B-box zinc finger protein 21"/>
    <property type="match status" value="1"/>
</dbReference>
<reference evidence="12" key="2">
    <citation type="submission" date="2020-07" db="EMBL/GenBank/DDBJ databases">
        <authorList>
            <person name="Vera ALvarez R."/>
            <person name="Arias-Moreno D.M."/>
            <person name="Jimenez-Jacinto V."/>
            <person name="Jimenez-Bremont J.F."/>
            <person name="Swaminathan K."/>
            <person name="Moose S.P."/>
            <person name="Guerrero-Gonzalez M.L."/>
            <person name="Marino-Ramirez L."/>
            <person name="Landsman D."/>
            <person name="Rodriguez-Kessler M."/>
            <person name="Delgado-Sanchez P."/>
        </authorList>
    </citation>
    <scope>NUCLEOTIDE SEQUENCE</scope>
    <source>
        <tissue evidence="12">Cladode</tissue>
    </source>
</reference>
<keyword evidence="3" id="KW-0677">Repeat</keyword>
<dbReference type="InterPro" id="IPR000315">
    <property type="entry name" value="Znf_B-box"/>
</dbReference>
<dbReference type="PROSITE" id="PS50119">
    <property type="entry name" value="ZF_BBOX"/>
    <property type="match status" value="2"/>
</dbReference>
<keyword evidence="5" id="KW-0862">Zinc</keyword>
<feature type="compositionally biased region" description="Low complexity" evidence="10">
    <location>
        <begin position="136"/>
        <end position="148"/>
    </location>
</feature>
<dbReference type="GO" id="GO:0005634">
    <property type="term" value="C:nucleus"/>
    <property type="evidence" value="ECO:0007669"/>
    <property type="project" value="UniProtKB-SubCell"/>
</dbReference>
<dbReference type="SMART" id="SM00336">
    <property type="entry name" value="BBOX"/>
    <property type="match status" value="2"/>
</dbReference>
<evidence type="ECO:0000256" key="8">
    <source>
        <dbReference type="ARBA" id="ARBA00023242"/>
    </source>
</evidence>
<proteinExistence type="predicted"/>
<comment type="subcellular location">
    <subcellularLocation>
        <location evidence="1">Nucleus</location>
    </subcellularLocation>
</comment>
<dbReference type="Gene3D" id="3.30.160.60">
    <property type="entry name" value="Classic Zinc Finger"/>
    <property type="match status" value="1"/>
</dbReference>
<evidence type="ECO:0000259" key="11">
    <source>
        <dbReference type="PROSITE" id="PS50119"/>
    </source>
</evidence>
<protein>
    <recommendedName>
        <fullName evidence="11">B box-type domain-containing protein</fullName>
    </recommendedName>
</protein>
<evidence type="ECO:0000256" key="6">
    <source>
        <dbReference type="ARBA" id="ARBA00023015"/>
    </source>
</evidence>
<feature type="domain" description="B box-type" evidence="11">
    <location>
        <begin position="1"/>
        <end position="47"/>
    </location>
</feature>
<evidence type="ECO:0000256" key="2">
    <source>
        <dbReference type="ARBA" id="ARBA00022723"/>
    </source>
</evidence>